<dbReference type="SUPFAM" id="SSF56935">
    <property type="entry name" value="Porins"/>
    <property type="match status" value="1"/>
</dbReference>
<dbReference type="SUPFAM" id="SSF49464">
    <property type="entry name" value="Carboxypeptidase regulatory domain-like"/>
    <property type="match status" value="1"/>
</dbReference>
<evidence type="ECO:0000256" key="3">
    <source>
        <dbReference type="ARBA" id="ARBA00022452"/>
    </source>
</evidence>
<evidence type="ECO:0000256" key="8">
    <source>
        <dbReference type="ARBA" id="ARBA00023170"/>
    </source>
</evidence>
<keyword evidence="3" id="KW-1134">Transmembrane beta strand</keyword>
<keyword evidence="2" id="KW-0813">Transport</keyword>
<dbReference type="InterPro" id="IPR036942">
    <property type="entry name" value="Beta-barrel_TonB_sf"/>
</dbReference>
<dbReference type="GO" id="GO:0009279">
    <property type="term" value="C:cell outer membrane"/>
    <property type="evidence" value="ECO:0007669"/>
    <property type="project" value="UniProtKB-SubCell"/>
</dbReference>
<proteinExistence type="inferred from homology"/>
<dbReference type="EMBL" id="MFIX01000057">
    <property type="protein sequence ID" value="OGG05377.1"/>
    <property type="molecule type" value="Genomic_DNA"/>
</dbReference>
<dbReference type="Gene3D" id="2.40.170.20">
    <property type="entry name" value="TonB-dependent receptor, beta-barrel domain"/>
    <property type="match status" value="1"/>
</dbReference>
<evidence type="ECO:0000313" key="15">
    <source>
        <dbReference type="EMBL" id="OGG05377.1"/>
    </source>
</evidence>
<dbReference type="Gene3D" id="2.170.130.10">
    <property type="entry name" value="TonB-dependent receptor, plug domain"/>
    <property type="match status" value="1"/>
</dbReference>
<evidence type="ECO:0000256" key="7">
    <source>
        <dbReference type="ARBA" id="ARBA00023136"/>
    </source>
</evidence>
<name>A0A1F5YZJ3_9BACT</name>
<feature type="chain" id="PRO_5009522728" evidence="12">
    <location>
        <begin position="26"/>
        <end position="1155"/>
    </location>
</feature>
<comment type="similarity">
    <text evidence="10">Belongs to the TonB-dependent receptor family.</text>
</comment>
<keyword evidence="5 12" id="KW-0732">Signal</keyword>
<dbReference type="Pfam" id="PF00593">
    <property type="entry name" value="TonB_dep_Rec_b-barrel"/>
    <property type="match status" value="1"/>
</dbReference>
<comment type="caution">
    <text evidence="15">The sequence shown here is derived from an EMBL/GenBank/DDBJ whole genome shotgun (WGS) entry which is preliminary data.</text>
</comment>
<evidence type="ECO:0000313" key="16">
    <source>
        <dbReference type="Proteomes" id="UP000179129"/>
    </source>
</evidence>
<comment type="subcellular location">
    <subcellularLocation>
        <location evidence="1">Cell outer membrane</location>
        <topology evidence="1">Multi-pass membrane protein</topology>
    </subcellularLocation>
</comment>
<dbReference type="InterPro" id="IPR037066">
    <property type="entry name" value="Plug_dom_sf"/>
</dbReference>
<keyword evidence="8" id="KW-0675">Receptor</keyword>
<dbReference type="GO" id="GO:0015344">
    <property type="term" value="F:siderophore uptake transmembrane transporter activity"/>
    <property type="evidence" value="ECO:0007669"/>
    <property type="project" value="TreeGrafter"/>
</dbReference>
<evidence type="ECO:0000256" key="12">
    <source>
        <dbReference type="SAM" id="SignalP"/>
    </source>
</evidence>
<reference evidence="15 16" key="1">
    <citation type="journal article" date="2016" name="Nat. Commun.">
        <title>Thousands of microbial genomes shed light on interconnected biogeochemical processes in an aquifer system.</title>
        <authorList>
            <person name="Anantharaman K."/>
            <person name="Brown C.T."/>
            <person name="Hug L.A."/>
            <person name="Sharon I."/>
            <person name="Castelle C.J."/>
            <person name="Probst A.J."/>
            <person name="Thomas B.C."/>
            <person name="Singh A."/>
            <person name="Wilkins M.J."/>
            <person name="Karaoz U."/>
            <person name="Brodie E.L."/>
            <person name="Williams K.H."/>
            <person name="Hubbard S.S."/>
            <person name="Banfield J.F."/>
        </authorList>
    </citation>
    <scope>NUCLEOTIDE SEQUENCE [LARGE SCALE GENOMIC DNA]</scope>
</reference>
<dbReference type="InterPro" id="IPR008969">
    <property type="entry name" value="CarboxyPept-like_regulatory"/>
</dbReference>
<keyword evidence="6 10" id="KW-0798">TonB box</keyword>
<accession>A0A1F5YZJ3</accession>
<sequence>MQRSGMTTVFRLFLALLFCATAVFAQTAGKIEGIARDKDTGGPLRGVQVLIDGTRLGNVTNDDGYYFILNVPVGLRTVKFAYTGYKPVSVVDVRVLAGNTITVNAEMSTAVIGLEPITVEGQAEPLMMRDNVQTRQNMSASTISETPADNLQDLMVLQAGVVVDYSGNYSIRGGREGEELMYVDGVPVKAQNEQQGAEDRGVVDNNAAGIINPLFVANDAIEEVSVITGGFQAEFGNAQSGMINIVTKEGGSQLAGSLQFSTDEVMPRSMDYGFNDLQGNIGGPVFTDKLNFFVSGMIRGAADAYPRLSGDKGGFRGITQQFVDMLNRDLGTIGVVKDGINDRADAIDPFTINSFAGYGTTAQSPTLGFGVVNSDGSVSRNFKRSDGLEFRALTQSMLIADPADVTSSGAMRAGAQPLIQVDPTSGNLFTIGEDGKATSSPEALDEAFANGVAVSNPAYSGPYYHSNPVRLPGNWKDLYSASFKSTYSAPGGLKLLAVYHRSRNQRQYYDHSYIFNYPQRSNEAQRIVTDMGLVGFDWSIAQSSKRSLSAQLRASYFKNDLDGGLMLRNSALDRSTLMGFGGDIGIYTEGETNRYLLYSAVSNDGFANDVIEPTSLHADLDRTYLWPTDQVTASNIFGATTPARKGERGDRFYSRQFVNNGLAMPLRNDKEKRWGVKLDIDSQLDRYNRIKFGFETYIYDVLETTRFYYGEFTDDEYSAKPRIYGLYGTDRLDFGDLVIDLGIRMDRFDVNKNFPLIVGQNNPDFNDAKVKPGAKTHWSPRIGVAHPVTERTQVRLSYGYFYQVPPYELIYAMSQRDFMTDALSNPNQTFGNGYLDMGQTIQFEAGFTALLNDNLVLDFVGYNRDVRGNLGYRLATADDIRQMALVAPDYVIRGQGNMRIVSNQDYGTIKGFDLTLDRRFTSYIGLRGTYSLMFARSTESDPNEYVRTLARQLDPFTNQSPPPPADLAPTDDDRTHQLSLTLRILFPEEFQQGQLWGTMFRNFGANFTFRYATGAPYTPIDQQGNFITTANSARSPGYKMADLRVTKRFTVMGDRITLFANIFNLFENVNYGQQGIDPTSGQVGIDKYFLEEVLPSALVTPVRTESQFIRDFNKDGVVSKAEAAAASFAKGRAQDFDPQFWLTPRQIRLGVDYSF</sequence>
<organism evidence="15 16">
    <name type="scientific">Candidatus Glassbacteria bacterium RIFCSPLOWO2_12_FULL_58_11</name>
    <dbReference type="NCBI Taxonomy" id="1817867"/>
    <lineage>
        <taxon>Bacteria</taxon>
        <taxon>Candidatus Glassiibacteriota</taxon>
    </lineage>
</organism>
<keyword evidence="9" id="KW-0998">Cell outer membrane</keyword>
<evidence type="ECO:0000256" key="4">
    <source>
        <dbReference type="ARBA" id="ARBA00022692"/>
    </source>
</evidence>
<evidence type="ECO:0000256" key="10">
    <source>
        <dbReference type="RuleBase" id="RU003357"/>
    </source>
</evidence>
<evidence type="ECO:0000256" key="1">
    <source>
        <dbReference type="ARBA" id="ARBA00004571"/>
    </source>
</evidence>
<evidence type="ECO:0000256" key="11">
    <source>
        <dbReference type="SAM" id="MobiDB-lite"/>
    </source>
</evidence>
<evidence type="ECO:0000256" key="2">
    <source>
        <dbReference type="ARBA" id="ARBA00022448"/>
    </source>
</evidence>
<dbReference type="InterPro" id="IPR000531">
    <property type="entry name" value="Beta-barrel_TonB"/>
</dbReference>
<dbReference type="Pfam" id="PF07715">
    <property type="entry name" value="Plug"/>
    <property type="match status" value="1"/>
</dbReference>
<dbReference type="Pfam" id="PF13715">
    <property type="entry name" value="CarbopepD_reg_2"/>
    <property type="match status" value="1"/>
</dbReference>
<dbReference type="PANTHER" id="PTHR30069">
    <property type="entry name" value="TONB-DEPENDENT OUTER MEMBRANE RECEPTOR"/>
    <property type="match status" value="1"/>
</dbReference>
<feature type="signal peptide" evidence="12">
    <location>
        <begin position="1"/>
        <end position="25"/>
    </location>
</feature>
<dbReference type="AlphaFoldDB" id="A0A1F5YZJ3"/>
<feature type="domain" description="TonB-dependent receptor plug" evidence="14">
    <location>
        <begin position="129"/>
        <end position="241"/>
    </location>
</feature>
<dbReference type="InterPro" id="IPR039426">
    <property type="entry name" value="TonB-dep_rcpt-like"/>
</dbReference>
<keyword evidence="4" id="KW-0812">Transmembrane</keyword>
<dbReference type="Proteomes" id="UP000179129">
    <property type="component" value="Unassembled WGS sequence"/>
</dbReference>
<gene>
    <name evidence="15" type="ORF">A3F83_15535</name>
</gene>
<evidence type="ECO:0000256" key="6">
    <source>
        <dbReference type="ARBA" id="ARBA00023077"/>
    </source>
</evidence>
<evidence type="ECO:0000256" key="9">
    <source>
        <dbReference type="ARBA" id="ARBA00023237"/>
    </source>
</evidence>
<dbReference type="PANTHER" id="PTHR30069:SF29">
    <property type="entry name" value="HEMOGLOBIN AND HEMOGLOBIN-HAPTOGLOBIN-BINDING PROTEIN 1-RELATED"/>
    <property type="match status" value="1"/>
</dbReference>
<dbReference type="Gene3D" id="2.60.40.1120">
    <property type="entry name" value="Carboxypeptidase-like, regulatory domain"/>
    <property type="match status" value="1"/>
</dbReference>
<evidence type="ECO:0000259" key="13">
    <source>
        <dbReference type="Pfam" id="PF00593"/>
    </source>
</evidence>
<keyword evidence="7 10" id="KW-0472">Membrane</keyword>
<evidence type="ECO:0000256" key="5">
    <source>
        <dbReference type="ARBA" id="ARBA00022729"/>
    </source>
</evidence>
<protein>
    <submittedName>
        <fullName evidence="15">Uncharacterized protein</fullName>
    </submittedName>
</protein>
<dbReference type="STRING" id="1817867.A3F83_15535"/>
<feature type="region of interest" description="Disordered" evidence="11">
    <location>
        <begin position="953"/>
        <end position="972"/>
    </location>
</feature>
<dbReference type="GO" id="GO:0044718">
    <property type="term" value="P:siderophore transmembrane transport"/>
    <property type="evidence" value="ECO:0007669"/>
    <property type="project" value="TreeGrafter"/>
</dbReference>
<evidence type="ECO:0000259" key="14">
    <source>
        <dbReference type="Pfam" id="PF07715"/>
    </source>
</evidence>
<dbReference type="InterPro" id="IPR012910">
    <property type="entry name" value="Plug_dom"/>
</dbReference>
<feature type="domain" description="TonB-dependent receptor-like beta-barrel" evidence="13">
    <location>
        <begin position="542"/>
        <end position="1065"/>
    </location>
</feature>